<proteinExistence type="predicted"/>
<comment type="caution">
    <text evidence="3">The sequence shown here is derived from an EMBL/GenBank/DDBJ whole genome shotgun (WGS) entry which is preliminary data.</text>
</comment>
<feature type="signal peptide" evidence="1">
    <location>
        <begin position="1"/>
        <end position="19"/>
    </location>
</feature>
<accession>A0ABR9W873</accession>
<dbReference type="Proteomes" id="UP000634134">
    <property type="component" value="Unassembled WGS sequence"/>
</dbReference>
<feature type="chain" id="PRO_5047170817" description="DUF6265 domain-containing protein" evidence="1">
    <location>
        <begin position="20"/>
        <end position="164"/>
    </location>
</feature>
<sequence>MRLIISLLFVFVFFQFSNAQSTSKTGSLADLAFTEGKWIANVQDRTIEATWLPAKGDNIVGFFRMTNGGKPTIFELLVYEQTEQGPVSLVKHFASGLIGQEEIDKPVKHKWIESGTGRVVFEKEGDPVRVLYEKRSADNFVISLGKPQDGKWIYTSLFDFKRVK</sequence>
<protein>
    <recommendedName>
        <fullName evidence="2">DUF6265 domain-containing protein</fullName>
    </recommendedName>
</protein>
<evidence type="ECO:0000313" key="4">
    <source>
        <dbReference type="Proteomes" id="UP000634134"/>
    </source>
</evidence>
<feature type="domain" description="DUF6265" evidence="2">
    <location>
        <begin position="33"/>
        <end position="144"/>
    </location>
</feature>
<keyword evidence="4" id="KW-1185">Reference proteome</keyword>
<organism evidence="3 4">
    <name type="scientific">Dyadobacter subterraneus</name>
    <dbReference type="NCBI Taxonomy" id="2773304"/>
    <lineage>
        <taxon>Bacteria</taxon>
        <taxon>Pseudomonadati</taxon>
        <taxon>Bacteroidota</taxon>
        <taxon>Cytophagia</taxon>
        <taxon>Cytophagales</taxon>
        <taxon>Spirosomataceae</taxon>
        <taxon>Dyadobacter</taxon>
    </lineage>
</organism>
<gene>
    <name evidence="3" type="ORF">IEE83_07085</name>
</gene>
<keyword evidence="1" id="KW-0732">Signal</keyword>
<dbReference type="Pfam" id="PF19780">
    <property type="entry name" value="DUF6265"/>
    <property type="match status" value="1"/>
</dbReference>
<dbReference type="EMBL" id="JACYGY010000001">
    <property type="protein sequence ID" value="MBE9461642.1"/>
    <property type="molecule type" value="Genomic_DNA"/>
</dbReference>
<evidence type="ECO:0000256" key="1">
    <source>
        <dbReference type="SAM" id="SignalP"/>
    </source>
</evidence>
<dbReference type="RefSeq" id="WP_194119907.1">
    <property type="nucleotide sequence ID" value="NZ_JACYGY010000001.1"/>
</dbReference>
<evidence type="ECO:0000259" key="2">
    <source>
        <dbReference type="Pfam" id="PF19780"/>
    </source>
</evidence>
<evidence type="ECO:0000313" key="3">
    <source>
        <dbReference type="EMBL" id="MBE9461642.1"/>
    </source>
</evidence>
<reference evidence="4" key="1">
    <citation type="submission" date="2023-07" db="EMBL/GenBank/DDBJ databases">
        <title>Dyadobacter sp. nov 'subterranea' isolated from contaminted grondwater.</title>
        <authorList>
            <person name="Szabo I."/>
            <person name="Al-Omari J."/>
            <person name="Szerdahelyi S.G."/>
            <person name="Rado J."/>
        </authorList>
    </citation>
    <scope>NUCLEOTIDE SEQUENCE [LARGE SCALE GENOMIC DNA]</scope>
    <source>
        <strain evidence="4">UP-52</strain>
    </source>
</reference>
<dbReference type="InterPro" id="IPR046232">
    <property type="entry name" value="DUF6265"/>
</dbReference>
<name>A0ABR9W873_9BACT</name>